<organism evidence="2 3">
    <name type="scientific">Methylotuvimicrobium alcaliphilum (strain DSM 19304 / NCIMB 14124 / VKM B-2133 / 20Z)</name>
    <name type="common">Methylomicrobium alcaliphilum</name>
    <dbReference type="NCBI Taxonomy" id="1091494"/>
    <lineage>
        <taxon>Bacteria</taxon>
        <taxon>Pseudomonadati</taxon>
        <taxon>Pseudomonadota</taxon>
        <taxon>Gammaproteobacteria</taxon>
        <taxon>Methylococcales</taxon>
        <taxon>Methylococcaceae</taxon>
        <taxon>Methylotuvimicrobium</taxon>
    </lineage>
</organism>
<evidence type="ECO:0000313" key="3">
    <source>
        <dbReference type="Proteomes" id="UP000008315"/>
    </source>
</evidence>
<dbReference type="InterPro" id="IPR053202">
    <property type="entry name" value="EGF_Rcpt_Signaling_Reg"/>
</dbReference>
<dbReference type="Pfam" id="PF05050">
    <property type="entry name" value="Methyltransf_21"/>
    <property type="match status" value="1"/>
</dbReference>
<dbReference type="NCBIfam" id="TIGR01444">
    <property type="entry name" value="fkbM_fam"/>
    <property type="match status" value="1"/>
</dbReference>
<keyword evidence="3" id="KW-1185">Reference proteome</keyword>
<dbReference type="InterPro" id="IPR006342">
    <property type="entry name" value="FkbM_mtfrase"/>
</dbReference>
<proteinExistence type="predicted"/>
<evidence type="ECO:0000313" key="2">
    <source>
        <dbReference type="EMBL" id="CCE24767.1"/>
    </source>
</evidence>
<dbReference type="PANTHER" id="PTHR34009:SF2">
    <property type="entry name" value="PROTEIN STAR"/>
    <property type="match status" value="1"/>
</dbReference>
<dbReference type="EMBL" id="FO082060">
    <property type="protein sequence ID" value="CCE24767.1"/>
    <property type="molecule type" value="Genomic_DNA"/>
</dbReference>
<name>G4T325_META2</name>
<dbReference type="GO" id="GO:0005886">
    <property type="term" value="C:plasma membrane"/>
    <property type="evidence" value="ECO:0007669"/>
    <property type="project" value="TreeGrafter"/>
</dbReference>
<dbReference type="STRING" id="1091494.MEALZ_3102"/>
<dbReference type="SUPFAM" id="SSF53335">
    <property type="entry name" value="S-adenosyl-L-methionine-dependent methyltransferases"/>
    <property type="match status" value="1"/>
</dbReference>
<feature type="domain" description="Methyltransferase FkbM" evidence="1">
    <location>
        <begin position="50"/>
        <end position="216"/>
    </location>
</feature>
<protein>
    <recommendedName>
        <fullName evidence="1">Methyltransferase FkbM domain-containing protein</fullName>
    </recommendedName>
</protein>
<reference evidence="3" key="1">
    <citation type="journal article" date="2012" name="J. Bacteriol.">
        <title>Genome sequence of the haloalkaliphilic methanotrophic bacterium Methylomicrobium alcaliphilum 20Z.</title>
        <authorList>
            <person name="Vuilleumier S."/>
            <person name="Khmelenina V.N."/>
            <person name="Bringel F."/>
            <person name="Reshetnikov A.S."/>
            <person name="Lajus A."/>
            <person name="Mangenot S."/>
            <person name="Rouy Z."/>
            <person name="Op den Camp H.J."/>
            <person name="Jetten M.S."/>
            <person name="Dispirito A.A."/>
            <person name="Dunfield P."/>
            <person name="Klotz M.G."/>
            <person name="Semrau J.D."/>
            <person name="Stein L.Y."/>
            <person name="Barbe V."/>
            <person name="Medigue C."/>
            <person name="Trotsenko Y.A."/>
            <person name="Kalyuzhnaya M.G."/>
        </authorList>
    </citation>
    <scope>NUCLEOTIDE SEQUENCE [LARGE SCALE GENOMIC DNA]</scope>
    <source>
        <strain evidence="3">DSM 19304 / NCIMB 14124 / VKM B-2133 / 20Z</strain>
    </source>
</reference>
<dbReference type="HOGENOM" id="CLU_049570_1_1_6"/>
<accession>G4T325</accession>
<dbReference type="Gene3D" id="3.40.50.150">
    <property type="entry name" value="Vaccinia Virus protein VP39"/>
    <property type="match status" value="1"/>
</dbReference>
<dbReference type="GO" id="GO:0006888">
    <property type="term" value="P:endoplasmic reticulum to Golgi vesicle-mediated transport"/>
    <property type="evidence" value="ECO:0007669"/>
    <property type="project" value="TreeGrafter"/>
</dbReference>
<gene>
    <name evidence="2" type="ordered locus">MEALZ_3102</name>
</gene>
<sequence length="242" mass="27387">MKKLKHQINRYIYHRKHRMLPDVSGGTGACGQDMFVAELLNNKHNGVFVDIGANDGVTISNTAYLEKHLNWTGVAIEPIPNVFEKLKSNRKCSVLNACVTPEPGKAKFLEVVNGPDMLSTLAIHNHGLTARRLRKNVKRHGATIKEREVHCLTFDFIIKDNGISTIDFLSIDTEGGELEILQSIDFERINVKVISVENNYYTDSIREYLENRGFIYIGTFKVDEIYLFGGPSIRDSLTPLFF</sequence>
<dbReference type="RefSeq" id="WP_014149529.1">
    <property type="nucleotide sequence ID" value="NC_016112.1"/>
</dbReference>
<dbReference type="InterPro" id="IPR029063">
    <property type="entry name" value="SAM-dependent_MTases_sf"/>
</dbReference>
<dbReference type="GO" id="GO:0016197">
    <property type="term" value="P:endosomal transport"/>
    <property type="evidence" value="ECO:0007669"/>
    <property type="project" value="TreeGrafter"/>
</dbReference>
<evidence type="ECO:0000259" key="1">
    <source>
        <dbReference type="Pfam" id="PF05050"/>
    </source>
</evidence>
<dbReference type="PATRIC" id="fig|271065.3.peg.3198"/>
<dbReference type="AlphaFoldDB" id="G4T325"/>
<dbReference type="PANTHER" id="PTHR34009">
    <property type="entry name" value="PROTEIN STAR"/>
    <property type="match status" value="1"/>
</dbReference>
<dbReference type="Proteomes" id="UP000008315">
    <property type="component" value="Chromosome"/>
</dbReference>
<dbReference type="KEGG" id="mah:MEALZ_3102"/>
<dbReference type="GO" id="GO:0005737">
    <property type="term" value="C:cytoplasm"/>
    <property type="evidence" value="ECO:0007669"/>
    <property type="project" value="GOC"/>
</dbReference>